<dbReference type="KEGG" id="ccat:101463091"/>
<dbReference type="RefSeq" id="XP_004518024.1">
    <property type="nucleotide sequence ID" value="XM_004517967.3"/>
</dbReference>
<feature type="region of interest" description="Disordered" evidence="1">
    <location>
        <begin position="200"/>
        <end position="286"/>
    </location>
</feature>
<feature type="signal peptide" evidence="2">
    <location>
        <begin position="1"/>
        <end position="23"/>
    </location>
</feature>
<proteinExistence type="evidence at transcript level"/>
<dbReference type="PANTHER" id="PTHR10380:SF2">
    <property type="entry name" value="AGAP003037-PA"/>
    <property type="match status" value="1"/>
</dbReference>
<protein>
    <submittedName>
        <fullName evidence="3">Uncharacterized protein</fullName>
    </submittedName>
</protein>
<organism evidence="3">
    <name type="scientific">Ceratitis capitata</name>
    <name type="common">Mediterranean fruit fly</name>
    <name type="synonym">Tephritis capitata</name>
    <dbReference type="NCBI Taxonomy" id="7213"/>
    <lineage>
        <taxon>Eukaryota</taxon>
        <taxon>Metazoa</taxon>
        <taxon>Ecdysozoa</taxon>
        <taxon>Arthropoda</taxon>
        <taxon>Hexapoda</taxon>
        <taxon>Insecta</taxon>
        <taxon>Pterygota</taxon>
        <taxon>Neoptera</taxon>
        <taxon>Endopterygota</taxon>
        <taxon>Diptera</taxon>
        <taxon>Brachycera</taxon>
        <taxon>Muscomorpha</taxon>
        <taxon>Tephritoidea</taxon>
        <taxon>Tephritidae</taxon>
        <taxon>Ceratitis</taxon>
        <taxon>Ceratitis</taxon>
    </lineage>
</organism>
<dbReference type="GO" id="GO:0062129">
    <property type="term" value="C:chitin-based extracellular matrix"/>
    <property type="evidence" value="ECO:0007669"/>
    <property type="project" value="TreeGrafter"/>
</dbReference>
<evidence type="ECO:0000256" key="1">
    <source>
        <dbReference type="SAM" id="MobiDB-lite"/>
    </source>
</evidence>
<evidence type="ECO:0000313" key="3">
    <source>
        <dbReference type="EMBL" id="JAB93796.1"/>
    </source>
</evidence>
<feature type="region of interest" description="Disordered" evidence="1">
    <location>
        <begin position="159"/>
        <end position="181"/>
    </location>
</feature>
<name>W8BKJ3_CERCA</name>
<evidence type="ECO:0000256" key="2">
    <source>
        <dbReference type="SAM" id="SignalP"/>
    </source>
</evidence>
<dbReference type="OrthoDB" id="7222477at2759"/>
<accession>W8BKJ3</accession>
<dbReference type="InterPro" id="IPR050468">
    <property type="entry name" value="Cuticle_Struct_Prot"/>
</dbReference>
<reference evidence="3" key="2">
    <citation type="journal article" date="2014" name="BMC Genomics">
        <title>A genomic perspective to assessing quality of mass-reared SIT flies used in Mediterranean fruit fly (Ceratitis capitata) eradication in California.</title>
        <authorList>
            <person name="Calla B."/>
            <person name="Hall B."/>
            <person name="Hou S."/>
            <person name="Geib S.M."/>
        </authorList>
    </citation>
    <scope>NUCLEOTIDE SEQUENCE</scope>
</reference>
<keyword evidence="2" id="KW-0732">Signal</keyword>
<dbReference type="GO" id="GO:0008010">
    <property type="term" value="F:structural constituent of chitin-based larval cuticle"/>
    <property type="evidence" value="ECO:0007669"/>
    <property type="project" value="TreeGrafter"/>
</dbReference>
<dbReference type="InterPro" id="IPR000618">
    <property type="entry name" value="Insect_cuticle"/>
</dbReference>
<dbReference type="EMBL" id="GAMC01012759">
    <property type="protein sequence ID" value="JAB93796.1"/>
    <property type="molecule type" value="mRNA"/>
</dbReference>
<feature type="chain" id="PRO_5004906271" evidence="2">
    <location>
        <begin position="24"/>
        <end position="397"/>
    </location>
</feature>
<dbReference type="Pfam" id="PF00379">
    <property type="entry name" value="Chitin_bind_4"/>
    <property type="match status" value="1"/>
</dbReference>
<dbReference type="PANTHER" id="PTHR10380">
    <property type="entry name" value="CUTICLE PROTEIN"/>
    <property type="match status" value="1"/>
</dbReference>
<reference evidence="3" key="1">
    <citation type="submission" date="2013-07" db="EMBL/GenBank/DDBJ databases">
        <authorList>
            <person name="Geib S."/>
        </authorList>
    </citation>
    <scope>NUCLEOTIDE SEQUENCE</scope>
</reference>
<dbReference type="GeneID" id="101463091"/>
<dbReference type="AlphaFoldDB" id="W8BKJ3"/>
<sequence>MQVQQFVVAVVLATLSVLLVVQAQSGPFPPRLSIPGAVPVGGSVGAARPQFRNDKLVRVRRPIALRAQQNAFIASPTPRIQEELKPVTESAEDEQPDVFLPQLLREQQLAQAQQAQFQQQANAFLNGEVNTIQDTPNLPHLLQEDDHILAPSPQTVLPSTRFPERPTPAVPITSAPPSNRPVFNDYGIGSFGTQRFGLERPQQSLPAPSPVPQPQQQPQRVNVIRTRPQVREQRPQYEAQVAPQPAPAPVRSRPRPAPARPAIEYNQVQQEDREQTQQRRQRPVAQTIRKWREENEDGSITWGYENDDGSFKEEIIGTDCVTKGTYGYIDPDGNKREYHYETGIKCDPNTRETEEELQQNAFINYEQNTAVLPNGVEIDMTQIGKKKSRRPNSIYRN</sequence>